<dbReference type="InterPro" id="IPR002347">
    <property type="entry name" value="SDR_fam"/>
</dbReference>
<sequence length="62" mass="6478">MSPGVIKTPMHAPKTHQAWAGLHPMKRLGDIADIAQAVMYRGDAGFVTGEILHVDGGQVAGA</sequence>
<dbReference type="AlphaFoldDB" id="A0AAW3I502"/>
<dbReference type="Proteomes" id="UP000037511">
    <property type="component" value="Unassembled WGS sequence"/>
</dbReference>
<reference evidence="1 2" key="1">
    <citation type="submission" date="2015-07" db="EMBL/GenBank/DDBJ databases">
        <title>Draft genome of Achromobacter spanius.</title>
        <authorList>
            <person name="Wang X."/>
        </authorList>
    </citation>
    <scope>NUCLEOTIDE SEQUENCE [LARGE SCALE GENOMIC DNA]</scope>
    <source>
        <strain evidence="1 2">CGMCC9173</strain>
    </source>
</reference>
<dbReference type="Gene3D" id="3.40.50.720">
    <property type="entry name" value="NAD(P)-binding Rossmann-like Domain"/>
    <property type="match status" value="1"/>
</dbReference>
<evidence type="ECO:0000313" key="1">
    <source>
        <dbReference type="EMBL" id="KNE27890.1"/>
    </source>
</evidence>
<organism evidence="1 2">
    <name type="scientific">Achromobacter spanius</name>
    <dbReference type="NCBI Taxonomy" id="217203"/>
    <lineage>
        <taxon>Bacteria</taxon>
        <taxon>Pseudomonadati</taxon>
        <taxon>Pseudomonadota</taxon>
        <taxon>Betaproteobacteria</taxon>
        <taxon>Burkholderiales</taxon>
        <taxon>Alcaligenaceae</taxon>
        <taxon>Achromobacter</taxon>
    </lineage>
</organism>
<dbReference type="SUPFAM" id="SSF51735">
    <property type="entry name" value="NAD(P)-binding Rossmann-fold domains"/>
    <property type="match status" value="1"/>
</dbReference>
<gene>
    <name evidence="1" type="ORF">AFM18_10260</name>
</gene>
<dbReference type="EMBL" id="LGVG01000010">
    <property type="protein sequence ID" value="KNE27890.1"/>
    <property type="molecule type" value="Genomic_DNA"/>
</dbReference>
<dbReference type="InterPro" id="IPR036291">
    <property type="entry name" value="NAD(P)-bd_dom_sf"/>
</dbReference>
<accession>A0AAW3I502</accession>
<comment type="caution">
    <text evidence="1">The sequence shown here is derived from an EMBL/GenBank/DDBJ whole genome shotgun (WGS) entry which is preliminary data.</text>
</comment>
<dbReference type="Pfam" id="PF13561">
    <property type="entry name" value="adh_short_C2"/>
    <property type="match status" value="1"/>
</dbReference>
<protein>
    <submittedName>
        <fullName evidence="1">Uncharacterized protein</fullName>
    </submittedName>
</protein>
<proteinExistence type="predicted"/>
<evidence type="ECO:0000313" key="2">
    <source>
        <dbReference type="Proteomes" id="UP000037511"/>
    </source>
</evidence>
<name>A0AAW3I502_9BURK</name>